<dbReference type="PANTHER" id="PTHR14025:SF20">
    <property type="entry name" value="FANCONI ANEMIA GROUP M PROTEIN"/>
    <property type="match status" value="1"/>
</dbReference>
<dbReference type="Gene3D" id="3.40.50.300">
    <property type="entry name" value="P-loop containing nucleotide triphosphate hydrolases"/>
    <property type="match status" value="2"/>
</dbReference>
<dbReference type="GO" id="GO:0009378">
    <property type="term" value="F:four-way junction helicase activity"/>
    <property type="evidence" value="ECO:0007669"/>
    <property type="project" value="TreeGrafter"/>
</dbReference>
<evidence type="ECO:0000256" key="12">
    <source>
        <dbReference type="ARBA" id="ARBA00047995"/>
    </source>
</evidence>
<evidence type="ECO:0000313" key="17">
    <source>
        <dbReference type="EMBL" id="KAF2835472.1"/>
    </source>
</evidence>
<feature type="domain" description="Helicase C-terminal" evidence="16">
    <location>
        <begin position="460"/>
        <end position="638"/>
    </location>
</feature>
<comment type="caution">
    <text evidence="17">The sequence shown here is derived from an EMBL/GenBank/DDBJ whole genome shotgun (WGS) entry which is preliminary data.</text>
</comment>
<evidence type="ECO:0000256" key="7">
    <source>
        <dbReference type="ARBA" id="ARBA00022801"/>
    </source>
</evidence>
<feature type="compositionally biased region" description="Basic residues" evidence="14">
    <location>
        <begin position="662"/>
        <end position="674"/>
    </location>
</feature>
<dbReference type="InterPro" id="IPR044749">
    <property type="entry name" value="FANCM_DEXDc"/>
</dbReference>
<organism evidence="17 18">
    <name type="scientific">Patellaria atrata CBS 101060</name>
    <dbReference type="NCBI Taxonomy" id="1346257"/>
    <lineage>
        <taxon>Eukaryota</taxon>
        <taxon>Fungi</taxon>
        <taxon>Dikarya</taxon>
        <taxon>Ascomycota</taxon>
        <taxon>Pezizomycotina</taxon>
        <taxon>Dothideomycetes</taxon>
        <taxon>Dothideomycetes incertae sedis</taxon>
        <taxon>Patellariales</taxon>
        <taxon>Patellariaceae</taxon>
        <taxon>Patellaria</taxon>
    </lineage>
</organism>
<dbReference type="GO" id="GO:0016787">
    <property type="term" value="F:hydrolase activity"/>
    <property type="evidence" value="ECO:0007669"/>
    <property type="project" value="UniProtKB-KW"/>
</dbReference>
<dbReference type="Pfam" id="PF00271">
    <property type="entry name" value="Helicase_C"/>
    <property type="match status" value="1"/>
</dbReference>
<dbReference type="OrthoDB" id="164902at2759"/>
<keyword evidence="10" id="KW-0234">DNA repair</keyword>
<dbReference type="CDD" id="cd18801">
    <property type="entry name" value="SF2_C_FANCM_Hef"/>
    <property type="match status" value="1"/>
</dbReference>
<evidence type="ECO:0000256" key="4">
    <source>
        <dbReference type="ARBA" id="ARBA00011390"/>
    </source>
</evidence>
<dbReference type="GO" id="GO:0043138">
    <property type="term" value="F:3'-5' DNA helicase activity"/>
    <property type="evidence" value="ECO:0007669"/>
    <property type="project" value="InterPro"/>
</dbReference>
<dbReference type="SMART" id="SM00487">
    <property type="entry name" value="DEXDc"/>
    <property type="match status" value="1"/>
</dbReference>
<dbReference type="EMBL" id="MU006108">
    <property type="protein sequence ID" value="KAF2835472.1"/>
    <property type="molecule type" value="Genomic_DNA"/>
</dbReference>
<dbReference type="SMART" id="SM00490">
    <property type="entry name" value="HELICc"/>
    <property type="match status" value="1"/>
</dbReference>
<evidence type="ECO:0000256" key="2">
    <source>
        <dbReference type="ARBA" id="ARBA00004123"/>
    </source>
</evidence>
<dbReference type="GO" id="GO:0005524">
    <property type="term" value="F:ATP binding"/>
    <property type="evidence" value="ECO:0007669"/>
    <property type="project" value="UniProtKB-UniRule"/>
</dbReference>
<dbReference type="CDD" id="cd12091">
    <property type="entry name" value="FANCM_ID"/>
    <property type="match status" value="1"/>
</dbReference>
<feature type="region of interest" description="Disordered" evidence="14">
    <location>
        <begin position="1"/>
        <end position="25"/>
    </location>
</feature>
<feature type="region of interest" description="Disordered" evidence="14">
    <location>
        <begin position="817"/>
        <end position="943"/>
    </location>
</feature>
<dbReference type="GO" id="GO:0036297">
    <property type="term" value="P:interstrand cross-link repair"/>
    <property type="evidence" value="ECO:0007669"/>
    <property type="project" value="TreeGrafter"/>
</dbReference>
<comment type="similarity">
    <text evidence="3 13">Belongs to the DEAD box helicase family. DEAH subfamily. FANCM sub-subfamily.</text>
</comment>
<dbReference type="FunFam" id="3.40.50.300:FF:000861">
    <property type="entry name" value="Fanconi anemia, complementation group M"/>
    <property type="match status" value="1"/>
</dbReference>
<proteinExistence type="inferred from homology"/>
<name>A0A9P4S374_9PEZI</name>
<feature type="non-terminal residue" evidence="17">
    <location>
        <position position="1"/>
    </location>
</feature>
<dbReference type="SUPFAM" id="SSF52540">
    <property type="entry name" value="P-loop containing nucleoside triphosphate hydrolases"/>
    <property type="match status" value="1"/>
</dbReference>
<evidence type="ECO:0000256" key="14">
    <source>
        <dbReference type="SAM" id="MobiDB-lite"/>
    </source>
</evidence>
<dbReference type="GO" id="GO:0005634">
    <property type="term" value="C:nucleus"/>
    <property type="evidence" value="ECO:0007669"/>
    <property type="project" value="UniProtKB-SubCell"/>
</dbReference>
<dbReference type="Gene3D" id="1.20.1320.20">
    <property type="entry name" value="hef helicase domain"/>
    <property type="match status" value="1"/>
</dbReference>
<dbReference type="Pfam" id="PF00270">
    <property type="entry name" value="DEAD"/>
    <property type="match status" value="1"/>
</dbReference>
<evidence type="ECO:0000256" key="11">
    <source>
        <dbReference type="ARBA" id="ARBA00023242"/>
    </source>
</evidence>
<feature type="domain" description="Helicase ATP-binding" evidence="15">
    <location>
        <begin position="116"/>
        <end position="284"/>
    </location>
</feature>
<evidence type="ECO:0000256" key="1">
    <source>
        <dbReference type="ARBA" id="ARBA00003813"/>
    </source>
</evidence>
<dbReference type="CDD" id="cd18033">
    <property type="entry name" value="DEXDc_FANCM"/>
    <property type="match status" value="1"/>
</dbReference>
<feature type="compositionally biased region" description="Low complexity" evidence="14">
    <location>
        <begin position="16"/>
        <end position="25"/>
    </location>
</feature>
<comment type="catalytic activity">
    <reaction evidence="12 13">
        <text>ATP + H2O = ADP + phosphate + H(+)</text>
        <dbReference type="Rhea" id="RHEA:13065"/>
        <dbReference type="ChEBI" id="CHEBI:15377"/>
        <dbReference type="ChEBI" id="CHEBI:15378"/>
        <dbReference type="ChEBI" id="CHEBI:30616"/>
        <dbReference type="ChEBI" id="CHEBI:43474"/>
        <dbReference type="ChEBI" id="CHEBI:456216"/>
        <dbReference type="EC" id="3.6.4.12"/>
    </reaction>
</comment>
<evidence type="ECO:0000256" key="13">
    <source>
        <dbReference type="RuleBase" id="RU367027"/>
    </source>
</evidence>
<evidence type="ECO:0000259" key="16">
    <source>
        <dbReference type="PROSITE" id="PS51194"/>
    </source>
</evidence>
<dbReference type="Proteomes" id="UP000799429">
    <property type="component" value="Unassembled WGS sequence"/>
</dbReference>
<evidence type="ECO:0000256" key="5">
    <source>
        <dbReference type="ARBA" id="ARBA00022741"/>
    </source>
</evidence>
<dbReference type="InterPro" id="IPR039686">
    <property type="entry name" value="FANCM/Mph1-like_ID"/>
</dbReference>
<evidence type="ECO:0000256" key="10">
    <source>
        <dbReference type="ARBA" id="ARBA00023204"/>
    </source>
</evidence>
<sequence>YDPAQELADLPSDAFSSSQSSPQRQAIGARFVNPQEQSVPMISRRLAAPHAGLRQTTLFGRDLADGIPASQTNKQYNWPLAEKVEPPTHHQLDFEALKSWVYPTNLGTIRDYQFNIVSRGLFHNLLVALPTGLGKTFIAATIMLNWFRWTKDAQIVFVAPTKPLVAQQVDACFGIAGIPRSQTTMLTGGISPSIRAEQWAEKRVFFMTPQTLLNDLKAGICDPKRIVLVVVDEAHRATGAYAYVEVVKFIRRFNESFRVLALTATPGSDVESVQKVIDGLDISRIEIRTENSLDIKGYVNQRRIEKFVFENSEEMVMLMELYSKAVRPALNVLNTQNANWVKDPVTLTPYGLTKSRQQWLSSEAGRRAPMSIKGMVNSVFTILASLSHSMELLKYHGIGPFYHGLLKFRKSVEEEKSKSRYKKQINEDDNFQKMMGTLKVWINNPEFVGHPKLEHLRSLVLNHFLDAGEGRGADGAPPSATRIMIFAHWRDSAEEIVRILKRDEPIVRPHVFVGQAASTNSEGMSQSRQQELVAQFKKGIFNTLVATSIGEEGLDIGEIDLAVCYDSKASPIRMLQRMGRTGRKRSGNIILLQMKGKEEDDAEKANDNYLKMQEMIAKGDRFTFHGDRSRRILPKEVQPVVDKRIVDIPSENSQQELPEPKKKGKAPKRPPKRFHMPDGVHTGFVKASRIDDVNNDQDEEDSRPRGPILYSTAPVPVPTIAEVLLNRDQWGELERQYQNAFDMDGGEVINPPNLTTQPEAQRRLRRIKHVSHGRTCKDVVEMLNSIHTMSQVCDFKYEKNLHMSDLEDKPAHILQASSSENSSNEEEGKDDNTTISGLDSDIEDVRDNMLHPSFSCPSSGSRMRAKSKQKRKAYNRPSLFLTSASHFPSSPPPSSPRFALPTQGIDIGSDNTSGSEEAEGEPSSELRDFVAGDDETVWEGSSSGVCRSNRTVRLSQMFYLSQEVDEDENHDEEDMPDLADLVASGATRNERSANLSDKEIRKPKPQQRNVESDEEVHVHRKRRRRVVEEHESDE</sequence>
<protein>
    <recommendedName>
        <fullName evidence="13">ATP-dependent DNA helicase</fullName>
        <ecNumber evidence="13">3.6.4.12</ecNumber>
    </recommendedName>
</protein>
<evidence type="ECO:0000256" key="9">
    <source>
        <dbReference type="ARBA" id="ARBA00022840"/>
    </source>
</evidence>
<dbReference type="PROSITE" id="PS51192">
    <property type="entry name" value="HELICASE_ATP_BIND_1"/>
    <property type="match status" value="1"/>
</dbReference>
<evidence type="ECO:0000259" key="15">
    <source>
        <dbReference type="PROSITE" id="PS51192"/>
    </source>
</evidence>
<accession>A0A9P4S374</accession>
<feature type="region of interest" description="Disordered" evidence="14">
    <location>
        <begin position="963"/>
        <end position="1034"/>
    </location>
</feature>
<reference evidence="17" key="1">
    <citation type="journal article" date="2020" name="Stud. Mycol.">
        <title>101 Dothideomycetes genomes: a test case for predicting lifestyles and emergence of pathogens.</title>
        <authorList>
            <person name="Haridas S."/>
            <person name="Albert R."/>
            <person name="Binder M."/>
            <person name="Bloem J."/>
            <person name="Labutti K."/>
            <person name="Salamov A."/>
            <person name="Andreopoulos B."/>
            <person name="Baker S."/>
            <person name="Barry K."/>
            <person name="Bills G."/>
            <person name="Bluhm B."/>
            <person name="Cannon C."/>
            <person name="Castanera R."/>
            <person name="Culley D."/>
            <person name="Daum C."/>
            <person name="Ezra D."/>
            <person name="Gonzalez J."/>
            <person name="Henrissat B."/>
            <person name="Kuo A."/>
            <person name="Liang C."/>
            <person name="Lipzen A."/>
            <person name="Lutzoni F."/>
            <person name="Magnuson J."/>
            <person name="Mondo S."/>
            <person name="Nolan M."/>
            <person name="Ohm R."/>
            <person name="Pangilinan J."/>
            <person name="Park H.-J."/>
            <person name="Ramirez L."/>
            <person name="Alfaro M."/>
            <person name="Sun H."/>
            <person name="Tritt A."/>
            <person name="Yoshinaga Y."/>
            <person name="Zwiers L.-H."/>
            <person name="Turgeon B."/>
            <person name="Goodwin S."/>
            <person name="Spatafora J."/>
            <person name="Crous P."/>
            <person name="Grigoriev I."/>
        </authorList>
    </citation>
    <scope>NUCLEOTIDE SEQUENCE</scope>
    <source>
        <strain evidence="17">CBS 101060</strain>
    </source>
</reference>
<dbReference type="InterPro" id="IPR014001">
    <property type="entry name" value="Helicase_ATP-bd"/>
</dbReference>
<keyword evidence="11" id="KW-0539">Nucleus</keyword>
<feature type="compositionally biased region" description="Basic and acidic residues" evidence="14">
    <location>
        <begin position="988"/>
        <end position="1002"/>
    </location>
</feature>
<comment type="function">
    <text evidence="1 13">ATP-dependent DNA helicase involved in DNA damage repair by homologous recombination and in genome maintenance. Capable of unwinding D-loops. Plays a role in limiting crossover recombinants during mitotic DNA double-strand break (DSB) repair. Component of a FANCM-MHF complex which promotes gene conversion at blocked replication forks, probably by reversal of the stalled fork.</text>
</comment>
<dbReference type="InterPro" id="IPR011545">
    <property type="entry name" value="DEAD/DEAH_box_helicase_dom"/>
</dbReference>
<feature type="compositionally biased region" description="Acidic residues" evidence="14">
    <location>
        <begin position="963"/>
        <end position="977"/>
    </location>
</feature>
<dbReference type="PROSITE" id="PS51194">
    <property type="entry name" value="HELICASE_CTER"/>
    <property type="match status" value="1"/>
</dbReference>
<dbReference type="EC" id="3.6.4.12" evidence="13"/>
<dbReference type="PANTHER" id="PTHR14025">
    <property type="entry name" value="FANCONI ANEMIA GROUP M FANCM FAMILY MEMBER"/>
    <property type="match status" value="1"/>
</dbReference>
<comment type="subcellular location">
    <subcellularLocation>
        <location evidence="2 13">Nucleus</location>
    </subcellularLocation>
</comment>
<dbReference type="GO" id="GO:0000400">
    <property type="term" value="F:four-way junction DNA binding"/>
    <property type="evidence" value="ECO:0007669"/>
    <property type="project" value="TreeGrafter"/>
</dbReference>
<keyword evidence="9" id="KW-0067">ATP-binding</keyword>
<gene>
    <name evidence="17" type="ORF">M501DRAFT_941783</name>
</gene>
<dbReference type="InterPro" id="IPR027417">
    <property type="entry name" value="P-loop_NTPase"/>
</dbReference>
<feature type="region of interest" description="Disordered" evidence="14">
    <location>
        <begin position="645"/>
        <end position="711"/>
    </location>
</feature>
<dbReference type="GO" id="GO:0045003">
    <property type="term" value="P:double-strand break repair via synthesis-dependent strand annealing"/>
    <property type="evidence" value="ECO:0007669"/>
    <property type="project" value="TreeGrafter"/>
</dbReference>
<dbReference type="InterPro" id="IPR001650">
    <property type="entry name" value="Helicase_C-like"/>
</dbReference>
<keyword evidence="7 17" id="KW-0378">Hydrolase</keyword>
<evidence type="ECO:0000256" key="3">
    <source>
        <dbReference type="ARBA" id="ARBA00009889"/>
    </source>
</evidence>
<dbReference type="AlphaFoldDB" id="A0A9P4S374"/>
<keyword evidence="18" id="KW-1185">Reference proteome</keyword>
<evidence type="ECO:0000256" key="6">
    <source>
        <dbReference type="ARBA" id="ARBA00022763"/>
    </source>
</evidence>
<evidence type="ECO:0000256" key="8">
    <source>
        <dbReference type="ARBA" id="ARBA00022806"/>
    </source>
</evidence>
<keyword evidence="5" id="KW-0547">Nucleotide-binding</keyword>
<comment type="subunit">
    <text evidence="4 13">Interacts with the MHF histone-fold complex to form the FANCM-MHF complex.</text>
</comment>
<keyword evidence="6" id="KW-0227">DNA damage</keyword>
<keyword evidence="8" id="KW-0347">Helicase</keyword>
<evidence type="ECO:0000313" key="18">
    <source>
        <dbReference type="Proteomes" id="UP000799429"/>
    </source>
</evidence>
<feature type="compositionally biased region" description="Basic residues" evidence="14">
    <location>
        <begin position="863"/>
        <end position="874"/>
    </location>
</feature>